<dbReference type="EMBL" id="OA882365">
    <property type="protein sequence ID" value="CAD7274952.1"/>
    <property type="molecule type" value="Genomic_DNA"/>
</dbReference>
<dbReference type="InterPro" id="IPR001841">
    <property type="entry name" value="Znf_RING"/>
</dbReference>
<dbReference type="GO" id="GO:0000795">
    <property type="term" value="C:synaptonemal complex"/>
    <property type="evidence" value="ECO:0007669"/>
    <property type="project" value="InterPro"/>
</dbReference>
<dbReference type="GO" id="GO:0019789">
    <property type="term" value="F:SUMO transferase activity"/>
    <property type="evidence" value="ECO:0007669"/>
    <property type="project" value="InterPro"/>
</dbReference>
<evidence type="ECO:0000256" key="4">
    <source>
        <dbReference type="ARBA" id="ARBA00023254"/>
    </source>
</evidence>
<evidence type="ECO:0000313" key="9">
    <source>
        <dbReference type="EMBL" id="CAD7274952.1"/>
    </source>
</evidence>
<dbReference type="Proteomes" id="UP000678499">
    <property type="component" value="Unassembled WGS sequence"/>
</dbReference>
<evidence type="ECO:0000256" key="3">
    <source>
        <dbReference type="ARBA" id="ARBA00022833"/>
    </source>
</evidence>
<dbReference type="GO" id="GO:0007129">
    <property type="term" value="P:homologous chromosome pairing at meiosis"/>
    <property type="evidence" value="ECO:0007669"/>
    <property type="project" value="TreeGrafter"/>
</dbReference>
<dbReference type="EMBL" id="CAJPEX010000328">
    <property type="protein sequence ID" value="CAG0915104.1"/>
    <property type="molecule type" value="Genomic_DNA"/>
</dbReference>
<keyword evidence="2 5" id="KW-0863">Zinc-finger</keyword>
<keyword evidence="1" id="KW-0479">Metal-binding</keyword>
<dbReference type="PROSITE" id="PS00518">
    <property type="entry name" value="ZF_RING_1"/>
    <property type="match status" value="1"/>
</dbReference>
<keyword evidence="3" id="KW-0862">Zinc</keyword>
<sequence length="271" mass="31201">MLLGVASHEPSHSTSTKEVGMSETVHEDWVGCWRCARDATIDPGVTLGLLDCGHILCAKCVPTEDKKDVHCPVCQRQSKFKSLERGEHPSNVMLFLNDPSTLLAPSISSFLKVTNFQNAHRKRKISILRKRNFFLMKRLEQFATEHQKLKQAYIAVEAKHRQVKEAYEELKIKSRESREEYKMNPRISRDHRGRNEAPVARNAWEDYRERTQTSMGVTDSVLDYGGISLTPDSFVDPYNIRRNASRTSVFDRSHNQYHSVANPVRGNYLRR</sequence>
<protein>
    <recommendedName>
        <fullName evidence="8">RING-type domain-containing protein</fullName>
    </recommendedName>
</protein>
<dbReference type="PANTHER" id="PTHR22663">
    <property type="entry name" value="RING FINGER PROTEIN NARYA-RELATED"/>
    <property type="match status" value="1"/>
</dbReference>
<evidence type="ECO:0000256" key="5">
    <source>
        <dbReference type="PROSITE-ProRule" id="PRU00175"/>
    </source>
</evidence>
<evidence type="ECO:0000313" key="10">
    <source>
        <dbReference type="Proteomes" id="UP000678499"/>
    </source>
</evidence>
<dbReference type="GO" id="GO:0007131">
    <property type="term" value="P:reciprocal meiotic recombination"/>
    <property type="evidence" value="ECO:0007669"/>
    <property type="project" value="InterPro"/>
</dbReference>
<gene>
    <name evidence="9" type="ORF">NMOB1V02_LOCUS2762</name>
</gene>
<organism evidence="9">
    <name type="scientific">Notodromas monacha</name>
    <dbReference type="NCBI Taxonomy" id="399045"/>
    <lineage>
        <taxon>Eukaryota</taxon>
        <taxon>Metazoa</taxon>
        <taxon>Ecdysozoa</taxon>
        <taxon>Arthropoda</taxon>
        <taxon>Crustacea</taxon>
        <taxon>Oligostraca</taxon>
        <taxon>Ostracoda</taxon>
        <taxon>Podocopa</taxon>
        <taxon>Podocopida</taxon>
        <taxon>Cypridocopina</taxon>
        <taxon>Cypridoidea</taxon>
        <taxon>Cyprididae</taxon>
        <taxon>Notodromas</taxon>
    </lineage>
</organism>
<dbReference type="PANTHER" id="PTHR22663:SF17">
    <property type="entry name" value="RING FINGER PROTEIN NARYA-RELATED"/>
    <property type="match status" value="1"/>
</dbReference>
<proteinExistence type="predicted"/>
<dbReference type="PROSITE" id="PS50089">
    <property type="entry name" value="ZF_RING_2"/>
    <property type="match status" value="1"/>
</dbReference>
<dbReference type="GO" id="GO:0008270">
    <property type="term" value="F:zinc ion binding"/>
    <property type="evidence" value="ECO:0007669"/>
    <property type="project" value="UniProtKB-KW"/>
</dbReference>
<dbReference type="GO" id="GO:0016925">
    <property type="term" value="P:protein sumoylation"/>
    <property type="evidence" value="ECO:0007669"/>
    <property type="project" value="TreeGrafter"/>
</dbReference>
<name>A0A7R9BJH2_9CRUS</name>
<keyword evidence="10" id="KW-1185">Reference proteome</keyword>
<dbReference type="InterPro" id="IPR013083">
    <property type="entry name" value="Znf_RING/FYVE/PHD"/>
</dbReference>
<evidence type="ECO:0000259" key="8">
    <source>
        <dbReference type="PROSITE" id="PS50089"/>
    </source>
</evidence>
<feature type="domain" description="RING-type" evidence="8">
    <location>
        <begin position="32"/>
        <end position="75"/>
    </location>
</feature>
<keyword evidence="6" id="KW-0175">Coiled coil</keyword>
<keyword evidence="4" id="KW-0469">Meiosis</keyword>
<reference evidence="9" key="1">
    <citation type="submission" date="2020-11" db="EMBL/GenBank/DDBJ databases">
        <authorList>
            <person name="Tran Van P."/>
        </authorList>
    </citation>
    <scope>NUCLEOTIDE SEQUENCE</scope>
</reference>
<dbReference type="InterPro" id="IPR017907">
    <property type="entry name" value="Znf_RING_CS"/>
</dbReference>
<evidence type="ECO:0000256" key="6">
    <source>
        <dbReference type="SAM" id="Coils"/>
    </source>
</evidence>
<evidence type="ECO:0000256" key="1">
    <source>
        <dbReference type="ARBA" id="ARBA00022723"/>
    </source>
</evidence>
<evidence type="ECO:0000256" key="2">
    <source>
        <dbReference type="ARBA" id="ARBA00022771"/>
    </source>
</evidence>
<evidence type="ECO:0000256" key="7">
    <source>
        <dbReference type="SAM" id="MobiDB-lite"/>
    </source>
</evidence>
<accession>A0A7R9BJH2</accession>
<feature type="coiled-coil region" evidence="6">
    <location>
        <begin position="139"/>
        <end position="180"/>
    </location>
</feature>
<dbReference type="InterPro" id="IPR042123">
    <property type="entry name" value="Zip3/RNF212-like"/>
</dbReference>
<dbReference type="Gene3D" id="3.30.40.10">
    <property type="entry name" value="Zinc/RING finger domain, C3HC4 (zinc finger)"/>
    <property type="match status" value="1"/>
</dbReference>
<feature type="region of interest" description="Disordered" evidence="7">
    <location>
        <begin position="1"/>
        <end position="20"/>
    </location>
</feature>
<dbReference type="SUPFAM" id="SSF57850">
    <property type="entry name" value="RING/U-box"/>
    <property type="match status" value="1"/>
</dbReference>
<dbReference type="AlphaFoldDB" id="A0A7R9BJH2"/>